<evidence type="ECO:0000256" key="1">
    <source>
        <dbReference type="SAM" id="Phobius"/>
    </source>
</evidence>
<keyword evidence="5" id="KW-1185">Reference proteome</keyword>
<dbReference type="OrthoDB" id="10002962at2"/>
<dbReference type="RefSeq" id="WP_073434105.1">
    <property type="nucleotide sequence ID" value="NZ_BJXU01000187.1"/>
</dbReference>
<feature type="transmembrane region" description="Helical" evidence="1">
    <location>
        <begin position="12"/>
        <end position="28"/>
    </location>
</feature>
<protein>
    <submittedName>
        <fullName evidence="3">Uncharacterized protein</fullName>
    </submittedName>
</protein>
<dbReference type="EMBL" id="BJXU01000187">
    <property type="protein sequence ID" value="GEN26083.1"/>
    <property type="molecule type" value="Genomic_DNA"/>
</dbReference>
<sequence>MIDVLDFLNLGKWAAVVLVVVVLWRWVFKDFSEKWFQNKLDLRKQEVESALQIQKDIAIREAEFQKIKLERVLPLLETMNSVISEHKLMNNSYAILDSE</sequence>
<dbReference type="STRING" id="44933.SAMN05660971_01215"/>
<evidence type="ECO:0000313" key="4">
    <source>
        <dbReference type="Proteomes" id="UP000184123"/>
    </source>
</evidence>
<dbReference type="Proteomes" id="UP000184123">
    <property type="component" value="Unassembled WGS sequence"/>
</dbReference>
<evidence type="ECO:0000313" key="3">
    <source>
        <dbReference type="EMBL" id="SHL70062.1"/>
    </source>
</evidence>
<dbReference type="EMBL" id="FRCA01000002">
    <property type="protein sequence ID" value="SHL70062.1"/>
    <property type="molecule type" value="Genomic_DNA"/>
</dbReference>
<evidence type="ECO:0000313" key="2">
    <source>
        <dbReference type="EMBL" id="GEN26083.1"/>
    </source>
</evidence>
<name>A0A1M7CS50_9GAMM</name>
<dbReference type="AlphaFoldDB" id="A0A1M7CS50"/>
<keyword evidence="1" id="KW-0472">Membrane</keyword>
<keyword evidence="1" id="KW-1133">Transmembrane helix</keyword>
<keyword evidence="1" id="KW-0812">Transmembrane</keyword>
<evidence type="ECO:0000313" key="5">
    <source>
        <dbReference type="Proteomes" id="UP000321726"/>
    </source>
</evidence>
<gene>
    <name evidence="2" type="ORF">HCU01_40320</name>
    <name evidence="3" type="ORF">SAMN05660971_01215</name>
</gene>
<reference evidence="3 4" key="1">
    <citation type="submission" date="2016-11" db="EMBL/GenBank/DDBJ databases">
        <authorList>
            <person name="Jaros S."/>
            <person name="Januszkiewicz K."/>
            <person name="Wedrychowicz H."/>
        </authorList>
    </citation>
    <scope>NUCLEOTIDE SEQUENCE [LARGE SCALE GENOMIC DNA]</scope>
    <source>
        <strain evidence="3 4">DSM 4740</strain>
    </source>
</reference>
<accession>A0A1M7CS50</accession>
<proteinExistence type="predicted"/>
<dbReference type="Proteomes" id="UP000321726">
    <property type="component" value="Unassembled WGS sequence"/>
</dbReference>
<organism evidence="3 4">
    <name type="scientific">Halomonas cupida</name>
    <dbReference type="NCBI Taxonomy" id="44933"/>
    <lineage>
        <taxon>Bacteria</taxon>
        <taxon>Pseudomonadati</taxon>
        <taxon>Pseudomonadota</taxon>
        <taxon>Gammaproteobacteria</taxon>
        <taxon>Oceanospirillales</taxon>
        <taxon>Halomonadaceae</taxon>
        <taxon>Halomonas</taxon>
    </lineage>
</organism>
<reference evidence="2 5" key="2">
    <citation type="submission" date="2019-07" db="EMBL/GenBank/DDBJ databases">
        <title>Whole genome shotgun sequence of Halomonas cupida NBRC 102219.</title>
        <authorList>
            <person name="Hosoyama A."/>
            <person name="Uohara A."/>
            <person name="Ohji S."/>
            <person name="Ichikawa N."/>
        </authorList>
    </citation>
    <scope>NUCLEOTIDE SEQUENCE [LARGE SCALE GENOMIC DNA]</scope>
    <source>
        <strain evidence="2 5">NBRC 102219</strain>
    </source>
</reference>